<dbReference type="Pfam" id="PF12552">
    <property type="entry name" value="DUF3741"/>
    <property type="match status" value="1"/>
</dbReference>
<organism evidence="4 5">
    <name type="scientific">Hibiscus syriacus</name>
    <name type="common">Rose of Sharon</name>
    <dbReference type="NCBI Taxonomy" id="106335"/>
    <lineage>
        <taxon>Eukaryota</taxon>
        <taxon>Viridiplantae</taxon>
        <taxon>Streptophyta</taxon>
        <taxon>Embryophyta</taxon>
        <taxon>Tracheophyta</taxon>
        <taxon>Spermatophyta</taxon>
        <taxon>Magnoliopsida</taxon>
        <taxon>eudicotyledons</taxon>
        <taxon>Gunneridae</taxon>
        <taxon>Pentapetalae</taxon>
        <taxon>rosids</taxon>
        <taxon>malvids</taxon>
        <taxon>Malvales</taxon>
        <taxon>Malvaceae</taxon>
        <taxon>Malvoideae</taxon>
        <taxon>Hibiscus</taxon>
    </lineage>
</organism>
<feature type="domain" description="DUF3741" evidence="2">
    <location>
        <begin position="207"/>
        <end position="250"/>
    </location>
</feature>
<dbReference type="InterPro" id="IPR022212">
    <property type="entry name" value="DUF3741"/>
</dbReference>
<dbReference type="OrthoDB" id="770239at2759"/>
<evidence type="ECO:0000313" key="4">
    <source>
        <dbReference type="EMBL" id="KAE8695559.1"/>
    </source>
</evidence>
<sequence length="838" mass="94366">MAKRSNGCPVRHEKDQSGCMWGLISMLDFRHSRSTQRLLSIRRRRNGNAVVVGNAGNKLMLTSSAETCPRPLDGEEETAAIDACKLTVKKLLEEEMNGGKIAMKEAYSTEVEAKQFDSKQGDDGRKKRKRKNKTCKKSFGNNLDMDVAKEVVSEGSYQHKPEQQTTSNLDIDNLMEEFFRRVHQKNINCVNHDQLERNEAIKFLVSRKLLNWDQLTEDGEIRASKEVMDALQISSLDEELFLKLLQDPNSLSKYVLDSSDAHLNDEESKLVAESNCSDVEYVYLRQHNEPVNRKDRNFFGRKSKSQERELSDGNKASQASNKIVILKPGPTSLQTPDTGSSTISSSESRYLIGKREPNEKVGSHFFLAEIKRKLKHAMGRDQHRIPTDGISERFTELSTEYETIDLSRRRYIEGKNHLSELLANGDKNVDLSSAQVLKTIDGNLSSAQVLKTIDGNLSLQEYNSSPVHSTGQYSEPSFRTAQSIFAGSEKSEKTIESNQVNLVSNLRQMKEKSDSRLCSSNNKTCKEVEGDNAISDNLDTHENNDEDDPVFCSTKDEMSSEDSASVVETTEIMVHEESKLLDSSPLASPSNTSITRKVDFIESFADIKEWSSPISVLQPIFTDDLISPASIKYSSGETFIQPLRIRFEEHNTLATDQSNRFKACMDDKDSIFENIKTVLQASSFNWDELYIHSLSSEVLINPLSLDEVKYLPNELCQDRTLLFDCINEVLVEFCRNYFGCPGISFVKPSISPLPNMNNTIQEVTKGVYRHLLPIPLPCTLDLIIRKDLAKSGTWMDLQLDTGCIGVEIGEAIFEDLVGDTITSCINESRNCKYNVFPA</sequence>
<feature type="region of interest" description="Disordered" evidence="1">
    <location>
        <begin position="293"/>
        <end position="348"/>
    </location>
</feature>
<feature type="region of interest" description="Disordered" evidence="1">
    <location>
        <begin position="112"/>
        <end position="139"/>
    </location>
</feature>
<dbReference type="Proteomes" id="UP000436088">
    <property type="component" value="Unassembled WGS sequence"/>
</dbReference>
<proteinExistence type="predicted"/>
<reference evidence="4" key="1">
    <citation type="submission" date="2019-09" db="EMBL/GenBank/DDBJ databases">
        <title>Draft genome information of white flower Hibiscus syriacus.</title>
        <authorList>
            <person name="Kim Y.-M."/>
        </authorList>
    </citation>
    <scope>NUCLEOTIDE SEQUENCE [LARGE SCALE GENOMIC DNA]</scope>
    <source>
        <strain evidence="4">YM2019G1</strain>
    </source>
</reference>
<gene>
    <name evidence="4" type="ORF">F3Y22_tig00110705pilonHSYRG00153</name>
</gene>
<comment type="caution">
    <text evidence="4">The sequence shown here is derived from an EMBL/GenBank/DDBJ whole genome shotgun (WGS) entry which is preliminary data.</text>
</comment>
<dbReference type="AlphaFoldDB" id="A0A6A2ZWC0"/>
<feature type="domain" description="DUF4378" evidence="3">
    <location>
        <begin position="675"/>
        <end position="818"/>
    </location>
</feature>
<feature type="compositionally biased region" description="Basic and acidic residues" evidence="1">
    <location>
        <begin position="293"/>
        <end position="312"/>
    </location>
</feature>
<feature type="compositionally biased region" description="Basic residues" evidence="1">
    <location>
        <begin position="126"/>
        <end position="136"/>
    </location>
</feature>
<evidence type="ECO:0000256" key="1">
    <source>
        <dbReference type="SAM" id="MobiDB-lite"/>
    </source>
</evidence>
<dbReference type="PANTHER" id="PTHR47212:SF4">
    <property type="entry name" value="ADHESIN-LIKE PROTEIN, PUTATIVE (DUF3741)-RELATED"/>
    <property type="match status" value="1"/>
</dbReference>
<name>A0A6A2ZWC0_HIBSY</name>
<dbReference type="EMBL" id="VEPZ02001080">
    <property type="protein sequence ID" value="KAE8695559.1"/>
    <property type="molecule type" value="Genomic_DNA"/>
</dbReference>
<evidence type="ECO:0000259" key="2">
    <source>
        <dbReference type="Pfam" id="PF12552"/>
    </source>
</evidence>
<dbReference type="Pfam" id="PF14309">
    <property type="entry name" value="DUF4378"/>
    <property type="match status" value="1"/>
</dbReference>
<feature type="compositionally biased region" description="Basic and acidic residues" evidence="1">
    <location>
        <begin position="112"/>
        <end position="125"/>
    </location>
</feature>
<protein>
    <submittedName>
        <fullName evidence="4">Polyamine-modulated factor 1-binding protein 1</fullName>
    </submittedName>
</protein>
<evidence type="ECO:0000259" key="3">
    <source>
        <dbReference type="Pfam" id="PF14309"/>
    </source>
</evidence>
<evidence type="ECO:0000313" key="5">
    <source>
        <dbReference type="Proteomes" id="UP000436088"/>
    </source>
</evidence>
<keyword evidence="5" id="KW-1185">Reference proteome</keyword>
<dbReference type="PANTHER" id="PTHR47212">
    <property type="entry name" value="ADHESIN-LIKE PROTEIN, PUTATIVE (DUF3741)-RELATED"/>
    <property type="match status" value="1"/>
</dbReference>
<accession>A0A6A2ZWC0</accession>
<dbReference type="InterPro" id="IPR025486">
    <property type="entry name" value="DUF4378"/>
</dbReference>